<name>A0A918IA56_9ACTN</name>
<sequence>MAAAVLAVVAAVGWRPATGLDPARHTQHPHRISNRSAWGTGLALPLALGSPVRARGPFVPRPAVPAPRGLSYDAHLRPEETGQARVLQDSECCLIEIPGGTPDDQSSAGVSRSETELMQYRWSVGVG</sequence>
<dbReference type="EMBL" id="BMTD01000003">
    <property type="protein sequence ID" value="GGU87121.1"/>
    <property type="molecule type" value="Genomic_DNA"/>
</dbReference>
<proteinExistence type="predicted"/>
<dbReference type="Proteomes" id="UP000618795">
    <property type="component" value="Unassembled WGS sequence"/>
</dbReference>
<evidence type="ECO:0000313" key="2">
    <source>
        <dbReference type="Proteomes" id="UP000618795"/>
    </source>
</evidence>
<protein>
    <submittedName>
        <fullName evidence="1">Uncharacterized protein</fullName>
    </submittedName>
</protein>
<gene>
    <name evidence="1" type="ORF">GCM10010260_20550</name>
</gene>
<evidence type="ECO:0000313" key="1">
    <source>
        <dbReference type="EMBL" id="GGU87121.1"/>
    </source>
</evidence>
<comment type="caution">
    <text evidence="1">The sequence shown here is derived from an EMBL/GenBank/DDBJ whole genome shotgun (WGS) entry which is preliminary data.</text>
</comment>
<accession>A0A918IA56</accession>
<reference evidence="1" key="2">
    <citation type="submission" date="2020-09" db="EMBL/GenBank/DDBJ databases">
        <authorList>
            <person name="Sun Q."/>
            <person name="Ohkuma M."/>
        </authorList>
    </citation>
    <scope>NUCLEOTIDE SEQUENCE</scope>
    <source>
        <strain evidence="1">JCM 4369</strain>
    </source>
</reference>
<dbReference type="AlphaFoldDB" id="A0A918IA56"/>
<reference evidence="1" key="1">
    <citation type="journal article" date="2014" name="Int. J. Syst. Evol. Microbiol.">
        <title>Complete genome sequence of Corynebacterium casei LMG S-19264T (=DSM 44701T), isolated from a smear-ripened cheese.</title>
        <authorList>
            <consortium name="US DOE Joint Genome Institute (JGI-PGF)"/>
            <person name="Walter F."/>
            <person name="Albersmeier A."/>
            <person name="Kalinowski J."/>
            <person name="Ruckert C."/>
        </authorList>
    </citation>
    <scope>NUCLEOTIDE SEQUENCE</scope>
    <source>
        <strain evidence="1">JCM 4369</strain>
    </source>
</reference>
<organism evidence="1 2">
    <name type="scientific">Streptomyces filipinensis</name>
    <dbReference type="NCBI Taxonomy" id="66887"/>
    <lineage>
        <taxon>Bacteria</taxon>
        <taxon>Bacillati</taxon>
        <taxon>Actinomycetota</taxon>
        <taxon>Actinomycetes</taxon>
        <taxon>Kitasatosporales</taxon>
        <taxon>Streptomycetaceae</taxon>
        <taxon>Streptomyces</taxon>
    </lineage>
</organism>
<keyword evidence="2" id="KW-1185">Reference proteome</keyword>